<feature type="domain" description="DUF4468" evidence="1">
    <location>
        <begin position="56"/>
        <end position="144"/>
    </location>
</feature>
<organism evidence="2 3">
    <name type="scientific">Hymenobacter roseosalivarius DSM 11622</name>
    <dbReference type="NCBI Taxonomy" id="645990"/>
    <lineage>
        <taxon>Bacteria</taxon>
        <taxon>Pseudomonadati</taxon>
        <taxon>Bacteroidota</taxon>
        <taxon>Cytophagia</taxon>
        <taxon>Cytophagales</taxon>
        <taxon>Hymenobacteraceae</taxon>
        <taxon>Hymenobacter</taxon>
    </lineage>
</organism>
<dbReference type="Pfam" id="PF14730">
    <property type="entry name" value="DUF4468"/>
    <property type="match status" value="1"/>
</dbReference>
<accession>A0A1W1VP23</accession>
<sequence length="219" mass="24296">MCNRLEAYLYAPIVWLRFYFYSLAMKRIIVAVLAGSLSLFVATAQAQTTLPASIEYSEEVTVEDGNPVALYQQALAWAEGKFPYTPKTDLQAKKESREVSLTGTSKIKMAAAKASGPEQEHAVRFTFLFRTTSQGYMYSVGNFRVVPDAKEPTITVALNEYIQLLSQARSNDRTRNDRRVAAQTNAVASDVASAFRSYMNSQPVLKDGAVGLPNDNDER</sequence>
<dbReference type="Proteomes" id="UP000192266">
    <property type="component" value="Unassembled WGS sequence"/>
</dbReference>
<dbReference type="EMBL" id="FWWW01000068">
    <property type="protein sequence ID" value="SMB95125.1"/>
    <property type="molecule type" value="Genomic_DNA"/>
</dbReference>
<name>A0A1W1VP23_9BACT</name>
<evidence type="ECO:0000259" key="1">
    <source>
        <dbReference type="Pfam" id="PF14730"/>
    </source>
</evidence>
<evidence type="ECO:0000313" key="3">
    <source>
        <dbReference type="Proteomes" id="UP000192266"/>
    </source>
</evidence>
<gene>
    <name evidence="2" type="ORF">SAMN00120144_1870</name>
</gene>
<proteinExistence type="predicted"/>
<dbReference type="AlphaFoldDB" id="A0A1W1VP23"/>
<dbReference type="InterPro" id="IPR027823">
    <property type="entry name" value="DUF4468"/>
</dbReference>
<reference evidence="2 3" key="1">
    <citation type="submission" date="2017-04" db="EMBL/GenBank/DDBJ databases">
        <authorList>
            <person name="Afonso C.L."/>
            <person name="Miller P.J."/>
            <person name="Scott M.A."/>
            <person name="Spackman E."/>
            <person name="Goraichik I."/>
            <person name="Dimitrov K.M."/>
            <person name="Suarez D.L."/>
            <person name="Swayne D.E."/>
        </authorList>
    </citation>
    <scope>NUCLEOTIDE SEQUENCE [LARGE SCALE GENOMIC DNA]</scope>
    <source>
        <strain evidence="2 3">DSM 11622</strain>
    </source>
</reference>
<evidence type="ECO:0000313" key="2">
    <source>
        <dbReference type="EMBL" id="SMB95125.1"/>
    </source>
</evidence>
<keyword evidence="3" id="KW-1185">Reference proteome</keyword>
<protein>
    <recommendedName>
        <fullName evidence="1">DUF4468 domain-containing protein</fullName>
    </recommendedName>
</protein>